<keyword evidence="2" id="KW-1185">Reference proteome</keyword>
<organism evidence="1 2">
    <name type="scientific">Pedobacter rhizosphaerae</name>
    <dbReference type="NCBI Taxonomy" id="390241"/>
    <lineage>
        <taxon>Bacteria</taxon>
        <taxon>Pseudomonadati</taxon>
        <taxon>Bacteroidota</taxon>
        <taxon>Sphingobacteriia</taxon>
        <taxon>Sphingobacteriales</taxon>
        <taxon>Sphingobacteriaceae</taxon>
        <taxon>Pedobacter</taxon>
    </lineage>
</organism>
<accession>A0A1H9M3G4</accession>
<dbReference type="RefSeq" id="WP_090882295.1">
    <property type="nucleotide sequence ID" value="NZ_FOGG01000005.1"/>
</dbReference>
<evidence type="ECO:0000313" key="1">
    <source>
        <dbReference type="EMBL" id="SER18184.1"/>
    </source>
</evidence>
<dbReference type="STRING" id="390241.SAMN04488023_10583"/>
<sequence length="63" mass="7533">MKQHLQHFEYLPNKLYRICELLNSGIVKISSWFLPDRAITLREKTKKNIQFLPKTLLTFKKAT</sequence>
<gene>
    <name evidence="1" type="ORF">SAMN04488023_10583</name>
</gene>
<proteinExistence type="predicted"/>
<protein>
    <submittedName>
        <fullName evidence="1">Uncharacterized protein</fullName>
    </submittedName>
</protein>
<dbReference type="EMBL" id="FOGG01000005">
    <property type="protein sequence ID" value="SER18184.1"/>
    <property type="molecule type" value="Genomic_DNA"/>
</dbReference>
<evidence type="ECO:0000313" key="2">
    <source>
        <dbReference type="Proteomes" id="UP000199572"/>
    </source>
</evidence>
<reference evidence="1 2" key="1">
    <citation type="submission" date="2016-10" db="EMBL/GenBank/DDBJ databases">
        <authorList>
            <person name="de Groot N.N."/>
        </authorList>
    </citation>
    <scope>NUCLEOTIDE SEQUENCE [LARGE SCALE GENOMIC DNA]</scope>
    <source>
        <strain evidence="1 2">DSM 18610</strain>
    </source>
</reference>
<dbReference type="AlphaFoldDB" id="A0A1H9M3G4"/>
<name>A0A1H9M3G4_9SPHI</name>
<dbReference type="Proteomes" id="UP000199572">
    <property type="component" value="Unassembled WGS sequence"/>
</dbReference>